<organism evidence="2 3">
    <name type="scientific">Williamwhitmania taraxaci</name>
    <dbReference type="NCBI Taxonomy" id="1640674"/>
    <lineage>
        <taxon>Bacteria</taxon>
        <taxon>Pseudomonadati</taxon>
        <taxon>Bacteroidota</taxon>
        <taxon>Bacteroidia</taxon>
        <taxon>Bacteroidales</taxon>
        <taxon>Williamwhitmaniaceae</taxon>
        <taxon>Williamwhitmania</taxon>
    </lineage>
</organism>
<name>A0A1G6U464_9BACT</name>
<evidence type="ECO:0000313" key="3">
    <source>
        <dbReference type="Proteomes" id="UP000199452"/>
    </source>
</evidence>
<dbReference type="Proteomes" id="UP000199452">
    <property type="component" value="Unassembled WGS sequence"/>
</dbReference>
<keyword evidence="1" id="KW-0732">Signal</keyword>
<dbReference type="EMBL" id="FMYP01000152">
    <property type="protein sequence ID" value="SDD35994.1"/>
    <property type="molecule type" value="Genomic_DNA"/>
</dbReference>
<dbReference type="AlphaFoldDB" id="A0A1G6U464"/>
<accession>A0A1G6U464</accession>
<evidence type="ECO:0000313" key="2">
    <source>
        <dbReference type="EMBL" id="SDD35994.1"/>
    </source>
</evidence>
<feature type="chain" id="PRO_5011483487" description="YARHG domain-containing protein" evidence="1">
    <location>
        <begin position="20"/>
        <end position="374"/>
    </location>
</feature>
<sequence length="374" mass="43487">MCRVIIVLKFLLLSGICGVAQIQQSSVWIPACTPIPKEVVKIVKEETELELLLYKMKVNPVLKLRDIAEIDGASILFYRSPRMVLFNPPMDNGSYKMILDVRRWPEETSSALPKLSLQNFYLVTKKGNRFVNEESSFDQKGEPINWKEIPAYSDTLSFDLWSKDFPFDERYIVYYDSTENKVYPVGGAAMLYPIKNGWLSPYLTMLSFIAELNLKIRLDRFNLKQDSDGNKLLMLDGLEKFGALDSINPNSDKYIKSGKVVFYYYLVGCDLTEGLPAIVKTTAVNRYFNGEVELTYYKGHVVEDANSQDGYRYKFQEIRYFLRNIPREYGETLPIVRDLSDRELNELMKTPYERFLVFPYDEYSKKTEKEIPKE</sequence>
<feature type="signal peptide" evidence="1">
    <location>
        <begin position="1"/>
        <end position="19"/>
    </location>
</feature>
<evidence type="ECO:0008006" key="4">
    <source>
        <dbReference type="Google" id="ProtNLM"/>
    </source>
</evidence>
<keyword evidence="3" id="KW-1185">Reference proteome</keyword>
<proteinExistence type="predicted"/>
<evidence type="ECO:0000256" key="1">
    <source>
        <dbReference type="SAM" id="SignalP"/>
    </source>
</evidence>
<reference evidence="2 3" key="1">
    <citation type="submission" date="2016-09" db="EMBL/GenBank/DDBJ databases">
        <authorList>
            <person name="Capua I."/>
            <person name="De Benedictis P."/>
            <person name="Joannis T."/>
            <person name="Lombin L.H."/>
            <person name="Cattoli G."/>
        </authorList>
    </citation>
    <scope>NUCLEOTIDE SEQUENCE [LARGE SCALE GENOMIC DNA]</scope>
    <source>
        <strain evidence="2 3">A7P-90m</strain>
    </source>
</reference>
<gene>
    <name evidence="2" type="ORF">SAMN05216323_11521</name>
</gene>
<protein>
    <recommendedName>
        <fullName evidence="4">YARHG domain-containing protein</fullName>
    </recommendedName>
</protein>